<protein>
    <submittedName>
        <fullName evidence="1">Uncharacterized protein</fullName>
    </submittedName>
</protein>
<gene>
    <name evidence="1" type="ORF">F1720_24920</name>
</gene>
<name>A0A5B2UJS8_9PSED</name>
<evidence type="ECO:0000313" key="1">
    <source>
        <dbReference type="EMBL" id="KAA2226722.1"/>
    </source>
</evidence>
<dbReference type="Proteomes" id="UP000325296">
    <property type="component" value="Unassembled WGS sequence"/>
</dbReference>
<comment type="caution">
    <text evidence="1">The sequence shown here is derived from an EMBL/GenBank/DDBJ whole genome shotgun (WGS) entry which is preliminary data.</text>
</comment>
<organism evidence="1 2">
    <name type="scientific">Pseudomonas brenneri</name>
    <dbReference type="NCBI Taxonomy" id="129817"/>
    <lineage>
        <taxon>Bacteria</taxon>
        <taxon>Pseudomonadati</taxon>
        <taxon>Pseudomonadota</taxon>
        <taxon>Gammaproteobacteria</taxon>
        <taxon>Pseudomonadales</taxon>
        <taxon>Pseudomonadaceae</taxon>
        <taxon>Pseudomonas</taxon>
    </lineage>
</organism>
<accession>A0A5B2UJS8</accession>
<dbReference type="RefSeq" id="WP_146552280.1">
    <property type="nucleotide sequence ID" value="NZ_BMNU01000015.1"/>
</dbReference>
<sequence length="69" mass="7358">MAALAESGQTIDLIPYSFGFVMNFFPTLFKKAGTKISSATQIVPLASPGLQASEVHHGAELSFSQPFVK</sequence>
<reference evidence="1 2" key="1">
    <citation type="submission" date="2019-09" db="EMBL/GenBank/DDBJ databases">
        <title>Draft genome sequence of Pseudomonas brenneri CCUG 51514(T).</title>
        <authorList>
            <person name="Tunovic T."/>
            <person name="Pineiro-Iglesias B."/>
            <person name="Unosson C."/>
            <person name="Inganas E."/>
            <person name="Ohlen M."/>
            <person name="Cardew S."/>
            <person name="Jensie-Markopoulos S."/>
            <person name="Salva-Serra F."/>
            <person name="Jaen-Luchoro D."/>
            <person name="Svensson-Stadler L."/>
            <person name="Chun J."/>
            <person name="Moore E."/>
        </authorList>
    </citation>
    <scope>NUCLEOTIDE SEQUENCE [LARGE SCALE GENOMIC DNA]</scope>
    <source>
        <strain evidence="1 2">CCUG 51514</strain>
    </source>
</reference>
<evidence type="ECO:0000313" key="2">
    <source>
        <dbReference type="Proteomes" id="UP000325296"/>
    </source>
</evidence>
<proteinExistence type="predicted"/>
<dbReference type="EMBL" id="VUOL01000019">
    <property type="protein sequence ID" value="KAA2226722.1"/>
    <property type="molecule type" value="Genomic_DNA"/>
</dbReference>
<dbReference type="AlphaFoldDB" id="A0A5B2UJS8"/>